<feature type="region of interest" description="Disordered" evidence="1">
    <location>
        <begin position="97"/>
        <end position="119"/>
    </location>
</feature>
<dbReference type="AlphaFoldDB" id="A0AAD9RGP7"/>
<sequence length="271" mass="30936">MYTVFTPGGKDILGVIREPQIIAAFDTLGNGIILNENGATRLSYNQVGGIWRDNPGGLPFQWTWSNNVEEPIIENIYSEKSTTELVKLLPSTKKNLASSRTTKTKSASASASTREKVENVGEQKPVVDAVVVMGECEEDLETEFNAMREDRASIDQDSNTVKIICLRLNKYLSFRILNRRNVNLQFFAGTKSIRIELGTVLNYDKKLSSYHSDKVDWKSDADRCRFDECSTHKLQPGSSLYDLSREFQRVRRYTKQREAMIEKYKPLFKQK</sequence>
<feature type="domain" description="FAM194 C-terminal" evidence="2">
    <location>
        <begin position="155"/>
        <end position="206"/>
    </location>
</feature>
<evidence type="ECO:0000313" key="4">
    <source>
        <dbReference type="Proteomes" id="UP001258017"/>
    </source>
</evidence>
<evidence type="ECO:0000259" key="2">
    <source>
        <dbReference type="Pfam" id="PF14977"/>
    </source>
</evidence>
<organism evidence="3 4">
    <name type="scientific">Odynerus spinipes</name>
    <dbReference type="NCBI Taxonomy" id="1348599"/>
    <lineage>
        <taxon>Eukaryota</taxon>
        <taxon>Metazoa</taxon>
        <taxon>Ecdysozoa</taxon>
        <taxon>Arthropoda</taxon>
        <taxon>Hexapoda</taxon>
        <taxon>Insecta</taxon>
        <taxon>Pterygota</taxon>
        <taxon>Neoptera</taxon>
        <taxon>Endopterygota</taxon>
        <taxon>Hymenoptera</taxon>
        <taxon>Apocrita</taxon>
        <taxon>Aculeata</taxon>
        <taxon>Vespoidea</taxon>
        <taxon>Vespidae</taxon>
        <taxon>Eumeninae</taxon>
        <taxon>Odynerus</taxon>
    </lineage>
</organism>
<name>A0AAD9RGP7_9HYME</name>
<protein>
    <recommendedName>
        <fullName evidence="2">FAM194 C-terminal domain-containing protein</fullName>
    </recommendedName>
</protein>
<dbReference type="Proteomes" id="UP001258017">
    <property type="component" value="Unassembled WGS sequence"/>
</dbReference>
<dbReference type="Pfam" id="PF14977">
    <property type="entry name" value="FAM194"/>
    <property type="match status" value="2"/>
</dbReference>
<comment type="caution">
    <text evidence="3">The sequence shown here is derived from an EMBL/GenBank/DDBJ whole genome shotgun (WGS) entry which is preliminary data.</text>
</comment>
<evidence type="ECO:0000313" key="3">
    <source>
        <dbReference type="EMBL" id="KAK2578721.1"/>
    </source>
</evidence>
<dbReference type="InterPro" id="IPR029281">
    <property type="entry name" value="FAM194_C"/>
</dbReference>
<proteinExistence type="predicted"/>
<reference evidence="3" key="2">
    <citation type="journal article" date="2023" name="Commun. Biol.">
        <title>Intrasexual cuticular hydrocarbon dimorphism in a wasp sheds light on hydrocarbon biosynthesis genes in Hymenoptera.</title>
        <authorList>
            <person name="Moris V.C."/>
            <person name="Podsiadlowski L."/>
            <person name="Martin S."/>
            <person name="Oeyen J.P."/>
            <person name="Donath A."/>
            <person name="Petersen M."/>
            <person name="Wilbrandt J."/>
            <person name="Misof B."/>
            <person name="Liedtke D."/>
            <person name="Thamm M."/>
            <person name="Scheiner R."/>
            <person name="Schmitt T."/>
            <person name="Niehuis O."/>
        </authorList>
    </citation>
    <scope>NUCLEOTIDE SEQUENCE</scope>
    <source>
        <strain evidence="3">GBR_01_08_01A</strain>
    </source>
</reference>
<keyword evidence="4" id="KW-1185">Reference proteome</keyword>
<reference evidence="3" key="1">
    <citation type="submission" date="2021-08" db="EMBL/GenBank/DDBJ databases">
        <authorList>
            <person name="Misof B."/>
            <person name="Oliver O."/>
            <person name="Podsiadlowski L."/>
            <person name="Donath A."/>
            <person name="Peters R."/>
            <person name="Mayer C."/>
            <person name="Rust J."/>
            <person name="Gunkel S."/>
            <person name="Lesny P."/>
            <person name="Martin S."/>
            <person name="Oeyen J.P."/>
            <person name="Petersen M."/>
            <person name="Panagiotis P."/>
            <person name="Wilbrandt J."/>
            <person name="Tanja T."/>
        </authorList>
    </citation>
    <scope>NUCLEOTIDE SEQUENCE</scope>
    <source>
        <strain evidence="3">GBR_01_08_01A</strain>
        <tissue evidence="3">Thorax + abdomen</tissue>
    </source>
</reference>
<gene>
    <name evidence="3" type="ORF">KPH14_007797</name>
</gene>
<accession>A0AAD9RGP7</accession>
<evidence type="ECO:0000256" key="1">
    <source>
        <dbReference type="SAM" id="MobiDB-lite"/>
    </source>
</evidence>
<feature type="compositionally biased region" description="Low complexity" evidence="1">
    <location>
        <begin position="97"/>
        <end position="112"/>
    </location>
</feature>
<feature type="domain" description="FAM194 C-terminal" evidence="2">
    <location>
        <begin position="17"/>
        <end position="119"/>
    </location>
</feature>
<dbReference type="EMBL" id="JAIFRP010000186">
    <property type="protein sequence ID" value="KAK2578721.1"/>
    <property type="molecule type" value="Genomic_DNA"/>
</dbReference>